<dbReference type="InterPro" id="IPR051826">
    <property type="entry name" value="E3_ubiquitin-ligase_domain"/>
</dbReference>
<name>A0ABR4JN22_9EURO</name>
<evidence type="ECO:0000256" key="1">
    <source>
        <dbReference type="PROSITE-ProRule" id="PRU00175"/>
    </source>
</evidence>
<keyword evidence="3" id="KW-0812">Transmembrane</keyword>
<feature type="region of interest" description="Disordered" evidence="2">
    <location>
        <begin position="328"/>
        <end position="354"/>
    </location>
</feature>
<keyword evidence="6" id="KW-1185">Reference proteome</keyword>
<dbReference type="CDD" id="cd16473">
    <property type="entry name" value="RING-H2_RNF103"/>
    <property type="match status" value="1"/>
</dbReference>
<feature type="compositionally biased region" description="Basic and acidic residues" evidence="2">
    <location>
        <begin position="297"/>
        <end position="312"/>
    </location>
</feature>
<proteinExistence type="predicted"/>
<gene>
    <name evidence="5" type="ORF">BJY01DRAFT_249591</name>
</gene>
<feature type="compositionally biased region" description="Polar residues" evidence="2">
    <location>
        <begin position="338"/>
        <end position="348"/>
    </location>
</feature>
<keyword evidence="1" id="KW-0862">Zinc</keyword>
<dbReference type="SMART" id="SM00184">
    <property type="entry name" value="RING"/>
    <property type="match status" value="1"/>
</dbReference>
<dbReference type="Proteomes" id="UP001610446">
    <property type="component" value="Unassembled WGS sequence"/>
</dbReference>
<dbReference type="InterPro" id="IPR001841">
    <property type="entry name" value="Znf_RING"/>
</dbReference>
<keyword evidence="3" id="KW-1133">Transmembrane helix</keyword>
<evidence type="ECO:0000259" key="4">
    <source>
        <dbReference type="PROSITE" id="PS50089"/>
    </source>
</evidence>
<dbReference type="Gene3D" id="3.30.40.10">
    <property type="entry name" value="Zinc/RING finger domain, C3HC4 (zinc finger)"/>
    <property type="match status" value="1"/>
</dbReference>
<feature type="transmembrane region" description="Helical" evidence="3">
    <location>
        <begin position="223"/>
        <end position="248"/>
    </location>
</feature>
<dbReference type="EMBL" id="JBFXLU010000110">
    <property type="protein sequence ID" value="KAL2841400.1"/>
    <property type="molecule type" value="Genomic_DNA"/>
</dbReference>
<organism evidence="5 6">
    <name type="scientific">Aspergillus pseudoustus</name>
    <dbReference type="NCBI Taxonomy" id="1810923"/>
    <lineage>
        <taxon>Eukaryota</taxon>
        <taxon>Fungi</taxon>
        <taxon>Dikarya</taxon>
        <taxon>Ascomycota</taxon>
        <taxon>Pezizomycotina</taxon>
        <taxon>Eurotiomycetes</taxon>
        <taxon>Eurotiomycetidae</taxon>
        <taxon>Eurotiales</taxon>
        <taxon>Aspergillaceae</taxon>
        <taxon>Aspergillus</taxon>
        <taxon>Aspergillus subgen. Nidulantes</taxon>
    </lineage>
</organism>
<keyword evidence="3" id="KW-0472">Membrane</keyword>
<dbReference type="PANTHER" id="PTHR22765:SF413">
    <property type="entry name" value="FINGER DOMAIN PROTEIN, PUTATIVE (AFU_ORTHOLOGUE AFUA_1G04600)-RELATED"/>
    <property type="match status" value="1"/>
</dbReference>
<reference evidence="5 6" key="1">
    <citation type="submission" date="2024-07" db="EMBL/GenBank/DDBJ databases">
        <title>Section-level genome sequencing and comparative genomics of Aspergillus sections Usti and Cavernicolus.</title>
        <authorList>
            <consortium name="Lawrence Berkeley National Laboratory"/>
            <person name="Nybo J.L."/>
            <person name="Vesth T.C."/>
            <person name="Theobald S."/>
            <person name="Frisvad J.C."/>
            <person name="Larsen T.O."/>
            <person name="Kjaerboelling I."/>
            <person name="Rothschild-Mancinelli K."/>
            <person name="Lyhne E.K."/>
            <person name="Kogle M.E."/>
            <person name="Barry K."/>
            <person name="Clum A."/>
            <person name="Na H."/>
            <person name="Ledsgaard L."/>
            <person name="Lin J."/>
            <person name="Lipzen A."/>
            <person name="Kuo A."/>
            <person name="Riley R."/>
            <person name="Mondo S."/>
            <person name="Labutti K."/>
            <person name="Haridas S."/>
            <person name="Pangalinan J."/>
            <person name="Salamov A.A."/>
            <person name="Simmons B.A."/>
            <person name="Magnuson J.K."/>
            <person name="Chen J."/>
            <person name="Drula E."/>
            <person name="Henrissat B."/>
            <person name="Wiebenga A."/>
            <person name="Lubbers R.J."/>
            <person name="Gomes A.C."/>
            <person name="Makela M.R."/>
            <person name="Stajich J."/>
            <person name="Grigoriev I.V."/>
            <person name="Mortensen U.H."/>
            <person name="De Vries R.P."/>
            <person name="Baker S.E."/>
            <person name="Andersen M.R."/>
        </authorList>
    </citation>
    <scope>NUCLEOTIDE SEQUENCE [LARGE SCALE GENOMIC DNA]</scope>
    <source>
        <strain evidence="5 6">CBS 123904</strain>
    </source>
</reference>
<evidence type="ECO:0000256" key="2">
    <source>
        <dbReference type="SAM" id="MobiDB-lite"/>
    </source>
</evidence>
<sequence length="432" mass="48225">MSRSTTAAESLTTAAALFAGPGRANNSTSSVNGSASFRFVLDGDIQTLSTKNAPKEGPIKGLLYVPSLNGHDECNNTIAPHIPANVTRYQDVARFGYHTIGLAPWLTPDCSQWFLEASRRVGTDALVFFLPSSQDDKPPPAHDDVWLRAGEPPWGTEDQFPIYAIPGQAGTTLMEQLSLYSDNGTEPQGRQNGSETMPQGENWDMRLFTIINLEKSGRKTPSIWGFLLAILGTLLVLCFILLLLYQLIQRRRREILQRRLEANEVDYEQYALQHIRVSREILAKLPIYTYPNPNDPSTERPRQSLCDDDKPDQSQNNIVIETERGRFEKEAEADIEENPQSANTSRRTSYAKPVNRLSHSQTTCAICLEDFVPATSTVRELPCGHIYHPECIDVSLTRNSSLCPLCKKSVLPPEAYSIPIPEAVHRDSMRTP</sequence>
<dbReference type="PANTHER" id="PTHR22765">
    <property type="entry name" value="RING FINGER AND PROTEASE ASSOCIATED DOMAIN-CONTAINING"/>
    <property type="match status" value="1"/>
</dbReference>
<feature type="domain" description="RING-type" evidence="4">
    <location>
        <begin position="364"/>
        <end position="407"/>
    </location>
</feature>
<accession>A0ABR4JN22</accession>
<keyword evidence="1" id="KW-0863">Zinc-finger</keyword>
<dbReference type="SUPFAM" id="SSF57850">
    <property type="entry name" value="RING/U-box"/>
    <property type="match status" value="1"/>
</dbReference>
<dbReference type="Pfam" id="PF13639">
    <property type="entry name" value="zf-RING_2"/>
    <property type="match status" value="1"/>
</dbReference>
<comment type="caution">
    <text evidence="5">The sequence shown here is derived from an EMBL/GenBank/DDBJ whole genome shotgun (WGS) entry which is preliminary data.</text>
</comment>
<evidence type="ECO:0000313" key="5">
    <source>
        <dbReference type="EMBL" id="KAL2841400.1"/>
    </source>
</evidence>
<keyword evidence="1" id="KW-0479">Metal-binding</keyword>
<evidence type="ECO:0000256" key="3">
    <source>
        <dbReference type="SAM" id="Phobius"/>
    </source>
</evidence>
<dbReference type="PROSITE" id="PS50089">
    <property type="entry name" value="ZF_RING_2"/>
    <property type="match status" value="1"/>
</dbReference>
<dbReference type="InterPro" id="IPR013083">
    <property type="entry name" value="Znf_RING/FYVE/PHD"/>
</dbReference>
<protein>
    <recommendedName>
        <fullName evidence="4">RING-type domain-containing protein</fullName>
    </recommendedName>
</protein>
<evidence type="ECO:0000313" key="6">
    <source>
        <dbReference type="Proteomes" id="UP001610446"/>
    </source>
</evidence>
<feature type="region of interest" description="Disordered" evidence="2">
    <location>
        <begin position="290"/>
        <end position="313"/>
    </location>
</feature>